<dbReference type="AlphaFoldDB" id="A0A1F7H289"/>
<dbReference type="EMBL" id="MFZO01000017">
    <property type="protein sequence ID" value="OGK25183.1"/>
    <property type="molecule type" value="Genomic_DNA"/>
</dbReference>
<organism evidence="8 9">
    <name type="scientific">Candidatus Roizmanbacteria bacterium RIFCSPHIGHO2_02_FULL_38_11</name>
    <dbReference type="NCBI Taxonomy" id="1802039"/>
    <lineage>
        <taxon>Bacteria</taxon>
        <taxon>Candidatus Roizmaniibacteriota</taxon>
    </lineage>
</organism>
<comment type="caution">
    <text evidence="8">The sequence shown here is derived from an EMBL/GenBank/DDBJ whole genome shotgun (WGS) entry which is preliminary data.</text>
</comment>
<dbReference type="InterPro" id="IPR031167">
    <property type="entry name" value="G_OBG"/>
</dbReference>
<dbReference type="SUPFAM" id="SSF81271">
    <property type="entry name" value="TGS-like"/>
    <property type="match status" value="1"/>
</dbReference>
<evidence type="ECO:0000256" key="2">
    <source>
        <dbReference type="ARBA" id="ARBA00022723"/>
    </source>
</evidence>
<dbReference type="InterPro" id="IPR004396">
    <property type="entry name" value="ATPase_YchF/OLA1"/>
</dbReference>
<keyword evidence="3" id="KW-0547">Nucleotide-binding</keyword>
<dbReference type="NCBIfam" id="TIGR00231">
    <property type="entry name" value="small_GTP"/>
    <property type="match status" value="1"/>
</dbReference>
<proteinExistence type="predicted"/>
<dbReference type="Gene3D" id="3.40.50.300">
    <property type="entry name" value="P-loop containing nucleotide triphosphate hydrolases"/>
    <property type="match status" value="1"/>
</dbReference>
<dbReference type="Gene3D" id="1.10.150.300">
    <property type="entry name" value="TGS-like domain"/>
    <property type="match status" value="1"/>
</dbReference>
<dbReference type="PROSITE" id="PS51880">
    <property type="entry name" value="TGS"/>
    <property type="match status" value="1"/>
</dbReference>
<evidence type="ECO:0000256" key="3">
    <source>
        <dbReference type="ARBA" id="ARBA00022741"/>
    </source>
</evidence>
<dbReference type="GO" id="GO:0046872">
    <property type="term" value="F:metal ion binding"/>
    <property type="evidence" value="ECO:0007669"/>
    <property type="project" value="UniProtKB-KW"/>
</dbReference>
<dbReference type="InterPro" id="IPR013029">
    <property type="entry name" value="YchF_C"/>
</dbReference>
<gene>
    <name evidence="8" type="ORF">A3C25_00335</name>
</gene>
<dbReference type="PANTHER" id="PTHR23305">
    <property type="entry name" value="OBG GTPASE FAMILY"/>
    <property type="match status" value="1"/>
</dbReference>
<keyword evidence="4" id="KW-0067">ATP-binding</keyword>
<evidence type="ECO:0000256" key="1">
    <source>
        <dbReference type="ARBA" id="ARBA00001946"/>
    </source>
</evidence>
<keyword evidence="5" id="KW-0460">Magnesium</keyword>
<sequence>MLKIGIVGLPNAGKSTLFNALVTKPKAGVAAHPFTTIDKNIGVVEVPDDTLFQLAKIENIGKVTSATITFVDIAGLIKGAHQGEGLGNQFLHYIREVDLILHVVRFFKNESVPHVHSKVDPEEDVAIVNEELLLADIQTIEKRLEKEKVTPEERSVLRIVIDKLDQGIPASEIKFEDKETSFVKTFNLLSLKKQLLIANIDEDEILQPAKKIAGSEVLSISAKFEADLNEYKWVEQQKILKDLGLKKTAKDQVIKATYQALDAITFYTIAKRNEARAWPLARNSKAIEAAGKIHTDFAKHFIKVEAINAQDLISIGSWHKAHESGKILAHGKDYIVKDKDVLEIKVGIKNK</sequence>
<dbReference type="GO" id="GO:0005525">
    <property type="term" value="F:GTP binding"/>
    <property type="evidence" value="ECO:0007669"/>
    <property type="project" value="InterPro"/>
</dbReference>
<keyword evidence="2" id="KW-0479">Metal-binding</keyword>
<dbReference type="PANTHER" id="PTHR23305:SF18">
    <property type="entry name" value="OBG-TYPE G DOMAIN-CONTAINING PROTEIN"/>
    <property type="match status" value="1"/>
</dbReference>
<dbReference type="Proteomes" id="UP000177913">
    <property type="component" value="Unassembled WGS sequence"/>
</dbReference>
<dbReference type="GO" id="GO:0016887">
    <property type="term" value="F:ATP hydrolysis activity"/>
    <property type="evidence" value="ECO:0007669"/>
    <property type="project" value="InterPro"/>
</dbReference>
<dbReference type="Gene3D" id="3.10.20.30">
    <property type="match status" value="1"/>
</dbReference>
<comment type="cofactor">
    <cofactor evidence="1">
        <name>Mg(2+)</name>
        <dbReference type="ChEBI" id="CHEBI:18420"/>
    </cofactor>
</comment>
<dbReference type="FunFam" id="3.10.20.30:FF:000029">
    <property type="entry name" value="Obg-like ATPase 1"/>
    <property type="match status" value="1"/>
</dbReference>
<dbReference type="SUPFAM" id="SSF52540">
    <property type="entry name" value="P-loop containing nucleoside triphosphate hydrolases"/>
    <property type="match status" value="1"/>
</dbReference>
<dbReference type="NCBIfam" id="TIGR00092">
    <property type="entry name" value="redox-regulated ATPase YchF"/>
    <property type="match status" value="1"/>
</dbReference>
<evidence type="ECO:0000259" key="7">
    <source>
        <dbReference type="PROSITE" id="PS51880"/>
    </source>
</evidence>
<reference evidence="8 9" key="1">
    <citation type="journal article" date="2016" name="Nat. Commun.">
        <title>Thousands of microbial genomes shed light on interconnected biogeochemical processes in an aquifer system.</title>
        <authorList>
            <person name="Anantharaman K."/>
            <person name="Brown C.T."/>
            <person name="Hug L.A."/>
            <person name="Sharon I."/>
            <person name="Castelle C.J."/>
            <person name="Probst A.J."/>
            <person name="Thomas B.C."/>
            <person name="Singh A."/>
            <person name="Wilkins M.J."/>
            <person name="Karaoz U."/>
            <person name="Brodie E.L."/>
            <person name="Williams K.H."/>
            <person name="Hubbard S.S."/>
            <person name="Banfield J.F."/>
        </authorList>
    </citation>
    <scope>NUCLEOTIDE SEQUENCE [LARGE SCALE GENOMIC DNA]</scope>
</reference>
<feature type="domain" description="OBG-type G" evidence="6">
    <location>
        <begin position="2"/>
        <end position="262"/>
    </location>
</feature>
<dbReference type="GO" id="GO:0005524">
    <property type="term" value="F:ATP binding"/>
    <property type="evidence" value="ECO:0007669"/>
    <property type="project" value="UniProtKB-KW"/>
</dbReference>
<dbReference type="InterPro" id="IPR004095">
    <property type="entry name" value="TGS"/>
</dbReference>
<name>A0A1F7H289_9BACT</name>
<accession>A0A1F7H289</accession>
<evidence type="ECO:0000313" key="9">
    <source>
        <dbReference type="Proteomes" id="UP000177913"/>
    </source>
</evidence>
<evidence type="ECO:0000256" key="5">
    <source>
        <dbReference type="ARBA" id="ARBA00022842"/>
    </source>
</evidence>
<dbReference type="InterPro" id="IPR023192">
    <property type="entry name" value="TGS-like_dom_sf"/>
</dbReference>
<dbReference type="PRINTS" id="PR00326">
    <property type="entry name" value="GTP1OBG"/>
</dbReference>
<dbReference type="PROSITE" id="PS51710">
    <property type="entry name" value="G_OBG"/>
    <property type="match status" value="1"/>
</dbReference>
<evidence type="ECO:0000259" key="6">
    <source>
        <dbReference type="PROSITE" id="PS51710"/>
    </source>
</evidence>
<dbReference type="Pfam" id="PF06071">
    <property type="entry name" value="YchF-GTPase_C"/>
    <property type="match status" value="1"/>
</dbReference>
<dbReference type="InterPro" id="IPR006073">
    <property type="entry name" value="GTP-bd"/>
</dbReference>
<feature type="domain" description="TGS" evidence="7">
    <location>
        <begin position="262"/>
        <end position="346"/>
    </location>
</feature>
<dbReference type="Pfam" id="PF01926">
    <property type="entry name" value="MMR_HSR1"/>
    <property type="match status" value="1"/>
</dbReference>
<evidence type="ECO:0000313" key="8">
    <source>
        <dbReference type="EMBL" id="OGK25183.1"/>
    </source>
</evidence>
<dbReference type="InterPro" id="IPR012676">
    <property type="entry name" value="TGS-like"/>
</dbReference>
<dbReference type="PIRSF" id="PIRSF006641">
    <property type="entry name" value="CHP00092"/>
    <property type="match status" value="1"/>
</dbReference>
<dbReference type="InterPro" id="IPR027417">
    <property type="entry name" value="P-loop_NTPase"/>
</dbReference>
<protein>
    <submittedName>
        <fullName evidence="8">Redox-regulated ATPase YchF</fullName>
    </submittedName>
</protein>
<dbReference type="GO" id="GO:0005737">
    <property type="term" value="C:cytoplasm"/>
    <property type="evidence" value="ECO:0007669"/>
    <property type="project" value="TreeGrafter"/>
</dbReference>
<evidence type="ECO:0000256" key="4">
    <source>
        <dbReference type="ARBA" id="ARBA00022840"/>
    </source>
</evidence>
<dbReference type="InterPro" id="IPR005225">
    <property type="entry name" value="Small_GTP-bd"/>
</dbReference>
<dbReference type="InterPro" id="IPR012675">
    <property type="entry name" value="Beta-grasp_dom_sf"/>
</dbReference>